<dbReference type="InterPro" id="IPR011204">
    <property type="entry name" value="Virulence_RhuM-like"/>
</dbReference>
<organism evidence="1 2">
    <name type="scientific">Phocaeicola dorei</name>
    <dbReference type="NCBI Taxonomy" id="357276"/>
    <lineage>
        <taxon>Bacteria</taxon>
        <taxon>Pseudomonadati</taxon>
        <taxon>Bacteroidota</taxon>
        <taxon>Bacteroidia</taxon>
        <taxon>Bacteroidales</taxon>
        <taxon>Bacteroidaceae</taxon>
        <taxon>Phocaeicola</taxon>
    </lineage>
</organism>
<evidence type="ECO:0000313" key="2">
    <source>
        <dbReference type="Proteomes" id="UP000283678"/>
    </source>
</evidence>
<dbReference type="GO" id="GO:0003677">
    <property type="term" value="F:DNA binding"/>
    <property type="evidence" value="ECO:0007669"/>
    <property type="project" value="UniProtKB-KW"/>
</dbReference>
<reference evidence="1 2" key="1">
    <citation type="submission" date="2018-08" db="EMBL/GenBank/DDBJ databases">
        <title>A genome reference for cultivated species of the human gut microbiota.</title>
        <authorList>
            <person name="Zou Y."/>
            <person name="Xue W."/>
            <person name="Luo G."/>
        </authorList>
    </citation>
    <scope>NUCLEOTIDE SEQUENCE [LARGE SCALE GENOMIC DNA]</scope>
    <source>
        <strain evidence="1 2">AF14-1AC</strain>
    </source>
</reference>
<proteinExistence type="predicted"/>
<dbReference type="AlphaFoldDB" id="A0A412ZCF0"/>
<dbReference type="PANTHER" id="PTHR35810:SF1">
    <property type="entry name" value="CYTOPLASMIC PROTEIN"/>
    <property type="match status" value="1"/>
</dbReference>
<accession>A0A412ZCF0</accession>
<comment type="caution">
    <text evidence="1">The sequence shown here is derived from an EMBL/GenBank/DDBJ whole genome shotgun (WGS) entry which is preliminary data.</text>
</comment>
<sequence length="287" mass="33050">MEQQGEIILYQPDESVRMEVRIEDETVWLTQAQIAELFETKRQAITKHLKNIFQSGELNENSVCSILELTASDGKSYKTKTYNLDAIISVGYRVNSKNATLFRRWASQVLKDYLLKGHVINQRISNLEQRVDAKFLSYDMQLTRLNEKVDFFVHTSLPPVEGIFFDGQIFDAYAFATNLIKSAKNSLILIDNYIDESTLLMLSKRTTGVDATIYTQRITPQLQLDLTRHNNQYPPINIRTYRQAHDRFLIIDQSDVYHIGASLKDLGKKLFAFSKMDIPASILTKLL</sequence>
<name>A0A412ZCF0_9BACT</name>
<protein>
    <submittedName>
        <fullName evidence="1">DNA-binding protein</fullName>
    </submittedName>
</protein>
<keyword evidence="1" id="KW-0238">DNA-binding</keyword>
<dbReference type="Pfam" id="PF13310">
    <property type="entry name" value="Virulence_RhuM"/>
    <property type="match status" value="1"/>
</dbReference>
<dbReference type="Proteomes" id="UP000283678">
    <property type="component" value="Unassembled WGS sequence"/>
</dbReference>
<dbReference type="PANTHER" id="PTHR35810">
    <property type="entry name" value="CYTOPLASMIC PROTEIN-RELATED"/>
    <property type="match status" value="1"/>
</dbReference>
<evidence type="ECO:0000313" key="1">
    <source>
        <dbReference type="EMBL" id="RGV77811.1"/>
    </source>
</evidence>
<dbReference type="RefSeq" id="WP_118429116.1">
    <property type="nucleotide sequence ID" value="NZ_DAWDDE010000045.1"/>
</dbReference>
<gene>
    <name evidence="1" type="ORF">DWW04_09880</name>
</gene>
<dbReference type="EMBL" id="QRZL01000008">
    <property type="protein sequence ID" value="RGV77811.1"/>
    <property type="molecule type" value="Genomic_DNA"/>
</dbReference>